<gene>
    <name evidence="2" type="ORF">A2W05_01145</name>
</gene>
<evidence type="ECO:0000313" key="2">
    <source>
        <dbReference type="EMBL" id="OGL45991.1"/>
    </source>
</evidence>
<feature type="domain" description="Methyltransferase type 11" evidence="1">
    <location>
        <begin position="43"/>
        <end position="136"/>
    </location>
</feature>
<dbReference type="CDD" id="cd02440">
    <property type="entry name" value="AdoMet_MTases"/>
    <property type="match status" value="1"/>
</dbReference>
<dbReference type="AlphaFoldDB" id="A0A1F7RX05"/>
<dbReference type="SUPFAM" id="SSF53335">
    <property type="entry name" value="S-adenosyl-L-methionine-dependent methyltransferases"/>
    <property type="match status" value="1"/>
</dbReference>
<dbReference type="Proteomes" id="UP000178797">
    <property type="component" value="Unassembled WGS sequence"/>
</dbReference>
<dbReference type="Gene3D" id="3.40.50.150">
    <property type="entry name" value="Vaccinia Virus protein VP39"/>
    <property type="match status" value="1"/>
</dbReference>
<protein>
    <recommendedName>
        <fullName evidence="1">Methyltransferase type 11 domain-containing protein</fullName>
    </recommendedName>
</protein>
<organism evidence="2 3">
    <name type="scientific">Candidatus Schekmanbacteria bacterium RBG_16_38_10</name>
    <dbReference type="NCBI Taxonomy" id="1817879"/>
    <lineage>
        <taxon>Bacteria</taxon>
        <taxon>Candidatus Schekmaniibacteriota</taxon>
    </lineage>
</organism>
<comment type="caution">
    <text evidence="2">The sequence shown here is derived from an EMBL/GenBank/DDBJ whole genome shotgun (WGS) entry which is preliminary data.</text>
</comment>
<dbReference type="Pfam" id="PF08241">
    <property type="entry name" value="Methyltransf_11"/>
    <property type="match status" value="1"/>
</dbReference>
<dbReference type="InterPro" id="IPR013216">
    <property type="entry name" value="Methyltransf_11"/>
</dbReference>
<sequence>MTENKFSNSEIERFYWQTAHPYVSDKEKDLLKILTDIPGEYALEVGCGEAANIYNMRTQNSGRNWIGIDMTFDKVSFCQSLNTGKFLCGDGLMLPFKSDIFDLVFARDFLHHVDHGRETAINEMIRVCKKDGKIILFEANGKKLIYKIFRSIDNSEVGMRNSTPLKLRKLMRKYDSLMNINILMLEPSIFFRLVFHYKIGICRIGFENVFRWLSRKIEQISINLCPKDRWGYIVVISTKK</sequence>
<proteinExistence type="predicted"/>
<accession>A0A1F7RX05</accession>
<reference evidence="2 3" key="1">
    <citation type="journal article" date="2016" name="Nat. Commun.">
        <title>Thousands of microbial genomes shed light on interconnected biogeochemical processes in an aquifer system.</title>
        <authorList>
            <person name="Anantharaman K."/>
            <person name="Brown C.T."/>
            <person name="Hug L.A."/>
            <person name="Sharon I."/>
            <person name="Castelle C.J."/>
            <person name="Probst A.J."/>
            <person name="Thomas B.C."/>
            <person name="Singh A."/>
            <person name="Wilkins M.J."/>
            <person name="Karaoz U."/>
            <person name="Brodie E.L."/>
            <person name="Williams K.H."/>
            <person name="Hubbard S.S."/>
            <person name="Banfield J.F."/>
        </authorList>
    </citation>
    <scope>NUCLEOTIDE SEQUENCE [LARGE SCALE GENOMIC DNA]</scope>
</reference>
<dbReference type="GO" id="GO:0008757">
    <property type="term" value="F:S-adenosylmethionine-dependent methyltransferase activity"/>
    <property type="evidence" value="ECO:0007669"/>
    <property type="project" value="InterPro"/>
</dbReference>
<evidence type="ECO:0000313" key="3">
    <source>
        <dbReference type="Proteomes" id="UP000178797"/>
    </source>
</evidence>
<evidence type="ECO:0000259" key="1">
    <source>
        <dbReference type="Pfam" id="PF08241"/>
    </source>
</evidence>
<name>A0A1F7RX05_9BACT</name>
<dbReference type="EMBL" id="MGDE01000109">
    <property type="protein sequence ID" value="OGL45991.1"/>
    <property type="molecule type" value="Genomic_DNA"/>
</dbReference>
<dbReference type="InterPro" id="IPR029063">
    <property type="entry name" value="SAM-dependent_MTases_sf"/>
</dbReference>